<dbReference type="InterPro" id="IPR032675">
    <property type="entry name" value="LRR_dom_sf"/>
</dbReference>
<dbReference type="Proteomes" id="UP001342314">
    <property type="component" value="Unassembled WGS sequence"/>
</dbReference>
<feature type="compositionally biased region" description="Polar residues" evidence="1">
    <location>
        <begin position="1"/>
        <end position="10"/>
    </location>
</feature>
<dbReference type="AlphaFoldDB" id="A0AAV5G9W3"/>
<evidence type="ECO:0000256" key="1">
    <source>
        <dbReference type="SAM" id="MobiDB-lite"/>
    </source>
</evidence>
<organism evidence="2 3">
    <name type="scientific">Rhodotorula paludigena</name>
    <dbReference type="NCBI Taxonomy" id="86838"/>
    <lineage>
        <taxon>Eukaryota</taxon>
        <taxon>Fungi</taxon>
        <taxon>Dikarya</taxon>
        <taxon>Basidiomycota</taxon>
        <taxon>Pucciniomycotina</taxon>
        <taxon>Microbotryomycetes</taxon>
        <taxon>Sporidiobolales</taxon>
        <taxon>Sporidiobolaceae</taxon>
        <taxon>Rhodotorula</taxon>
    </lineage>
</organism>
<dbReference type="CDD" id="cd09917">
    <property type="entry name" value="F-box_SF"/>
    <property type="match status" value="1"/>
</dbReference>
<dbReference type="Gene3D" id="1.20.1280.50">
    <property type="match status" value="1"/>
</dbReference>
<comment type="caution">
    <text evidence="2">The sequence shown here is derived from an EMBL/GenBank/DDBJ whole genome shotgun (WGS) entry which is preliminary data.</text>
</comment>
<proteinExistence type="predicted"/>
<sequence>MAENEASITRTEAAGLFLSPAQPRVDPEAMASAIPVSTPAPGDTAPQVPTDADRDRAWVSGGVEASSPTCATDPTELLWSMPATVKLAEAQQILAKHGSLTTAPNDAAIIPRLDYDRMTDLLASAFDDVQSSVRNLGPFRTDASWTTPGYGTRGSDGLMDKFYSLTSERTNKRRAVPSKQLPAEVLAHIFGFVLDATRAELAITHRSYIGTRWGGVNQSADVLRCRRVCKSWNGPAASNRVGSSHAAFIRSIDAHVPSDLASSAASPYGINRAGYYSPRTYETAQVEPGVAASERMRQVVASAPRLNEITPLFKAVTTAKTLESLTLLIPIAFEELECVLNALSNLRRLALSSVLDLSRNGTIASTQPHAALALRSLTVRPAHEDEVGLFRPAQLCWIIEPAIAARNFEEVPAPLHVAPHDGNFDFVLSHLSSLTRLTLAWQLTGSAFVSTVSMLSCLASLELHGTPVDTSAASFTSALEIAFSALEHLTLRGDLTAIGSAVGRFRHGAGLQNDWTGATLRQIQQIAETRGIECTIAAETSR</sequence>
<accession>A0AAV5G9W3</accession>
<dbReference type="Gene3D" id="3.80.10.10">
    <property type="entry name" value="Ribonuclease Inhibitor"/>
    <property type="match status" value="1"/>
</dbReference>
<feature type="region of interest" description="Disordered" evidence="1">
    <location>
        <begin position="1"/>
        <end position="50"/>
    </location>
</feature>
<protein>
    <recommendedName>
        <fullName evidence="4">F-box domain-containing protein</fullName>
    </recommendedName>
</protein>
<evidence type="ECO:0000313" key="3">
    <source>
        <dbReference type="Proteomes" id="UP001342314"/>
    </source>
</evidence>
<evidence type="ECO:0000313" key="2">
    <source>
        <dbReference type="EMBL" id="GJN87138.1"/>
    </source>
</evidence>
<dbReference type="EMBL" id="BQKY01000001">
    <property type="protein sequence ID" value="GJN87138.1"/>
    <property type="molecule type" value="Genomic_DNA"/>
</dbReference>
<dbReference type="SUPFAM" id="SSF52047">
    <property type="entry name" value="RNI-like"/>
    <property type="match status" value="1"/>
</dbReference>
<name>A0AAV5G9W3_9BASI</name>
<keyword evidence="3" id="KW-1185">Reference proteome</keyword>
<gene>
    <name evidence="2" type="ORF">Rhopal_000083-T1</name>
</gene>
<evidence type="ECO:0008006" key="4">
    <source>
        <dbReference type="Google" id="ProtNLM"/>
    </source>
</evidence>
<reference evidence="2 3" key="1">
    <citation type="submission" date="2021-12" db="EMBL/GenBank/DDBJ databases">
        <title>High titer production of polyol ester of fatty acids by Rhodotorula paludigena BS15 towards product separation-free biomass refinery.</title>
        <authorList>
            <person name="Mano J."/>
            <person name="Ono H."/>
            <person name="Tanaka T."/>
            <person name="Naito K."/>
            <person name="Sushida H."/>
            <person name="Ike M."/>
            <person name="Tokuyasu K."/>
            <person name="Kitaoka M."/>
        </authorList>
    </citation>
    <scope>NUCLEOTIDE SEQUENCE [LARGE SCALE GENOMIC DNA]</scope>
    <source>
        <strain evidence="2 3">BS15</strain>
    </source>
</reference>